<organism evidence="2">
    <name type="scientific">Rhizophora mucronata</name>
    <name type="common">Asiatic mangrove</name>
    <dbReference type="NCBI Taxonomy" id="61149"/>
    <lineage>
        <taxon>Eukaryota</taxon>
        <taxon>Viridiplantae</taxon>
        <taxon>Streptophyta</taxon>
        <taxon>Embryophyta</taxon>
        <taxon>Tracheophyta</taxon>
        <taxon>Spermatophyta</taxon>
        <taxon>Magnoliopsida</taxon>
        <taxon>eudicotyledons</taxon>
        <taxon>Gunneridae</taxon>
        <taxon>Pentapetalae</taxon>
        <taxon>rosids</taxon>
        <taxon>fabids</taxon>
        <taxon>Malpighiales</taxon>
        <taxon>Rhizophoraceae</taxon>
        <taxon>Rhizophora</taxon>
    </lineage>
</organism>
<accession>A0A2P2PY72</accession>
<sequence>MQDWGNLVSYPAFSWLQINLKQSKSNTQEKTGYSSHQNQTVWGAGLE</sequence>
<evidence type="ECO:0000313" key="2">
    <source>
        <dbReference type="EMBL" id="MBX59599.1"/>
    </source>
</evidence>
<name>A0A2P2PY72_RHIMU</name>
<feature type="region of interest" description="Disordered" evidence="1">
    <location>
        <begin position="25"/>
        <end position="47"/>
    </location>
</feature>
<feature type="compositionally biased region" description="Polar residues" evidence="1">
    <location>
        <begin position="25"/>
        <end position="41"/>
    </location>
</feature>
<protein>
    <submittedName>
        <fullName evidence="2">Uncharacterized protein</fullName>
    </submittedName>
</protein>
<reference evidence="2" key="1">
    <citation type="submission" date="2018-02" db="EMBL/GenBank/DDBJ databases">
        <title>Rhizophora mucronata_Transcriptome.</title>
        <authorList>
            <person name="Meera S.P."/>
            <person name="Sreeshan A."/>
            <person name="Augustine A."/>
        </authorList>
    </citation>
    <scope>NUCLEOTIDE SEQUENCE</scope>
    <source>
        <tissue evidence="2">Leaf</tissue>
    </source>
</reference>
<proteinExistence type="predicted"/>
<dbReference type="EMBL" id="GGEC01079115">
    <property type="protein sequence ID" value="MBX59599.1"/>
    <property type="molecule type" value="Transcribed_RNA"/>
</dbReference>
<dbReference type="AlphaFoldDB" id="A0A2P2PY72"/>
<evidence type="ECO:0000256" key="1">
    <source>
        <dbReference type="SAM" id="MobiDB-lite"/>
    </source>
</evidence>